<sequence>MTSIALLGDRDPAFVTHRALDVLVDRLAPDATLAWVPTTRTDDPALADADGVWAVPGTPYADEDAVHAVLRHRRENGLATLGTCGGFQHLVLEFARNHIGVHEAGHQETEPDAEQVVVAALACSLVGEVRPVTAVPGTRMAGICGLEPFDGFHFCSYGVNLRYRDMLVEAGLTFSAFAPDAGVEAVELEGHPFYLGTLFQPQMTSLDGGSVHPLVLAFLDAASR</sequence>
<dbReference type="InterPro" id="IPR004468">
    <property type="entry name" value="CTP_synthase"/>
</dbReference>
<comment type="caution">
    <text evidence="1">The sequence shown here is derived from an EMBL/GenBank/DDBJ whole genome shotgun (WGS) entry which is preliminary data.</text>
</comment>
<keyword evidence="2" id="KW-1185">Reference proteome</keyword>
<accession>A0ABW1SY73</accession>
<proteinExistence type="predicted"/>
<dbReference type="InterPro" id="IPR029062">
    <property type="entry name" value="Class_I_gatase-like"/>
</dbReference>
<evidence type="ECO:0000313" key="1">
    <source>
        <dbReference type="EMBL" id="MFC6237356.1"/>
    </source>
</evidence>
<evidence type="ECO:0000313" key="2">
    <source>
        <dbReference type="Proteomes" id="UP001596138"/>
    </source>
</evidence>
<reference evidence="2" key="1">
    <citation type="journal article" date="2019" name="Int. J. Syst. Evol. Microbiol.">
        <title>The Global Catalogue of Microorganisms (GCM) 10K type strain sequencing project: providing services to taxonomists for standard genome sequencing and annotation.</title>
        <authorList>
            <consortium name="The Broad Institute Genomics Platform"/>
            <consortium name="The Broad Institute Genome Sequencing Center for Infectious Disease"/>
            <person name="Wu L."/>
            <person name="Ma J."/>
        </authorList>
    </citation>
    <scope>NUCLEOTIDE SEQUENCE [LARGE SCALE GENOMIC DNA]</scope>
    <source>
        <strain evidence="2">CGMCC 4.7317</strain>
    </source>
</reference>
<dbReference type="Proteomes" id="UP001596138">
    <property type="component" value="Unassembled WGS sequence"/>
</dbReference>
<organism evidence="1 2">
    <name type="scientific">Longivirga aurantiaca</name>
    <dbReference type="NCBI Taxonomy" id="1837743"/>
    <lineage>
        <taxon>Bacteria</taxon>
        <taxon>Bacillati</taxon>
        <taxon>Actinomycetota</taxon>
        <taxon>Actinomycetes</taxon>
        <taxon>Sporichthyales</taxon>
        <taxon>Sporichthyaceae</taxon>
        <taxon>Longivirga</taxon>
    </lineage>
</organism>
<dbReference type="Gene3D" id="3.40.50.880">
    <property type="match status" value="1"/>
</dbReference>
<dbReference type="EMBL" id="JBHSTI010000008">
    <property type="protein sequence ID" value="MFC6237356.1"/>
    <property type="molecule type" value="Genomic_DNA"/>
</dbReference>
<dbReference type="RefSeq" id="WP_386764583.1">
    <property type="nucleotide sequence ID" value="NZ_JBHSTI010000008.1"/>
</dbReference>
<name>A0ABW1SY73_9ACTN</name>
<evidence type="ECO:0008006" key="3">
    <source>
        <dbReference type="Google" id="ProtNLM"/>
    </source>
</evidence>
<protein>
    <recommendedName>
        <fullName evidence="3">CTP synthase (glutamine hydrolyzing)</fullName>
    </recommendedName>
</protein>
<dbReference type="PANTHER" id="PTHR11550:SF0">
    <property type="entry name" value="CTP SYNTHASE-RELATED"/>
    <property type="match status" value="1"/>
</dbReference>
<gene>
    <name evidence="1" type="ORF">ACFQGU_05675</name>
</gene>
<dbReference type="PANTHER" id="PTHR11550">
    <property type="entry name" value="CTP SYNTHASE"/>
    <property type="match status" value="1"/>
</dbReference>
<dbReference type="SUPFAM" id="SSF52317">
    <property type="entry name" value="Class I glutamine amidotransferase-like"/>
    <property type="match status" value="1"/>
</dbReference>